<dbReference type="OrthoDB" id="10262287at2759"/>
<dbReference type="InterPro" id="IPR001619">
    <property type="entry name" value="Sec1-like"/>
</dbReference>
<dbReference type="RefSeq" id="XP_068359211.1">
    <property type="nucleotide sequence ID" value="XM_068492684.1"/>
</dbReference>
<comment type="caution">
    <text evidence="2">The sequence shown here is derived from an EMBL/GenBank/DDBJ whole genome shotgun (WGS) entry which is preliminary data.</text>
</comment>
<dbReference type="GeneID" id="94827388"/>
<accession>A0A1J4K4F8</accession>
<evidence type="ECO:0000313" key="2">
    <source>
        <dbReference type="EMBL" id="OHT06075.1"/>
    </source>
</evidence>
<dbReference type="EMBL" id="MLAK01000738">
    <property type="protein sequence ID" value="OHT06075.1"/>
    <property type="molecule type" value="Genomic_DNA"/>
</dbReference>
<evidence type="ECO:0000256" key="1">
    <source>
        <dbReference type="ARBA" id="ARBA00009884"/>
    </source>
</evidence>
<dbReference type="GO" id="GO:0016192">
    <property type="term" value="P:vesicle-mediated transport"/>
    <property type="evidence" value="ECO:0007669"/>
    <property type="project" value="InterPro"/>
</dbReference>
<dbReference type="AlphaFoldDB" id="A0A1J4K4F8"/>
<dbReference type="SUPFAM" id="SSF56815">
    <property type="entry name" value="Sec1/munc18-like (SM) proteins"/>
    <property type="match status" value="1"/>
</dbReference>
<dbReference type="VEuPathDB" id="TrichDB:TRFO_05735"/>
<organism evidence="2 3">
    <name type="scientific">Tritrichomonas foetus</name>
    <dbReference type="NCBI Taxonomy" id="1144522"/>
    <lineage>
        <taxon>Eukaryota</taxon>
        <taxon>Metamonada</taxon>
        <taxon>Parabasalia</taxon>
        <taxon>Tritrichomonadida</taxon>
        <taxon>Tritrichomonadidae</taxon>
        <taxon>Tritrichomonas</taxon>
    </lineage>
</organism>
<comment type="similarity">
    <text evidence="1">Belongs to the STXBP/unc-18/SEC1 family.</text>
</comment>
<proteinExistence type="inferred from homology"/>
<reference evidence="2" key="1">
    <citation type="submission" date="2016-10" db="EMBL/GenBank/DDBJ databases">
        <authorList>
            <person name="Benchimol M."/>
            <person name="Almeida L.G."/>
            <person name="Vasconcelos A.T."/>
            <person name="Perreira-Neves A."/>
            <person name="Rosa I.A."/>
            <person name="Tasca T."/>
            <person name="Bogo M.R."/>
            <person name="de Souza W."/>
        </authorList>
    </citation>
    <scope>NUCLEOTIDE SEQUENCE [LARGE SCALE GENOMIC DNA]</scope>
    <source>
        <strain evidence="2">K</strain>
    </source>
</reference>
<name>A0A1J4K4F8_9EUKA</name>
<sequence>MSDDPFQAIVEQAKRDVKKFVKRGTSAYAHKDFIRRIYALLGSSISQLGLRCFENVESIVEDNNAKGDVVVFLPNDASYVASACEKLKLLPKTNRMLLIMPIYGRLAQKAVEDSGLKGDVTVEEFHADLITLEKYMFLVPCPHCFRRVFVEDDIEDLTSISRALVKFEMLNGKFPIIHAFGENANRTKHIMEEMKAQISSTAFNAPQTFESIVIIDRSCDIFTPLLTQFTYGGILDENLNPPCNILQLPEAIKYERDTIVLSDNDLAFQELRGMQLEPAVDRVNQELKEIAEAKKKMVPGMDTNTFKLMRAKAERLQKIKPLLSLHLDLMGYLANKKKFDPSFPPTISYEYETTLGLILKPPPELADKPMMLDERWDEALRLYCISSVFARGLPNAVANNVRRQMLERFGIDALDDIENLARGHLFEPEIPFYKLIDRFHDLPKYEKLKDAFKLMVDPKDPNDLGSFYGGYVPLSVRLVENAINEQIYKGKKISLLADNRTPYYKPEQHSKRGLFYKAPEHDKSIVRKVMVFVIGGMTATEISMIRAMGPKFHQSSLEFYIGTTSILTGKRLINEVCPSIRKFTEAAEEAAAAEAAAAQKK</sequence>
<protein>
    <submittedName>
        <fullName evidence="2">Sec1 family protein</fullName>
    </submittedName>
</protein>
<dbReference type="Gene3D" id="3.40.50.1910">
    <property type="match status" value="2"/>
</dbReference>
<dbReference type="PANTHER" id="PTHR11679">
    <property type="entry name" value="VESICLE PROTEIN SORTING-ASSOCIATED"/>
    <property type="match status" value="1"/>
</dbReference>
<gene>
    <name evidence="2" type="ORF">TRFO_05735</name>
</gene>
<dbReference type="Pfam" id="PF00995">
    <property type="entry name" value="Sec1"/>
    <property type="match status" value="1"/>
</dbReference>
<keyword evidence="3" id="KW-1185">Reference proteome</keyword>
<evidence type="ECO:0000313" key="3">
    <source>
        <dbReference type="Proteomes" id="UP000179807"/>
    </source>
</evidence>
<dbReference type="InterPro" id="IPR027482">
    <property type="entry name" value="Sec1-like_dom2"/>
</dbReference>
<dbReference type="Proteomes" id="UP000179807">
    <property type="component" value="Unassembled WGS sequence"/>
</dbReference>
<dbReference type="InterPro" id="IPR036045">
    <property type="entry name" value="Sec1-like_sf"/>
</dbReference>